<dbReference type="GO" id="GO:0012505">
    <property type="term" value="C:endomembrane system"/>
    <property type="evidence" value="ECO:0007669"/>
    <property type="project" value="UniProtKB-SubCell"/>
</dbReference>
<comment type="catalytic activity">
    <reaction evidence="12">
        <text>leukotriene C4(in) + ATP + H2O = leukotriene C4(out) + ADP + phosphate + H(+)</text>
        <dbReference type="Rhea" id="RHEA:38963"/>
        <dbReference type="ChEBI" id="CHEBI:15377"/>
        <dbReference type="ChEBI" id="CHEBI:15378"/>
        <dbReference type="ChEBI" id="CHEBI:30616"/>
        <dbReference type="ChEBI" id="CHEBI:43474"/>
        <dbReference type="ChEBI" id="CHEBI:57973"/>
        <dbReference type="ChEBI" id="CHEBI:456216"/>
    </reaction>
    <physiologicalReaction direction="left-to-right" evidence="12">
        <dbReference type="Rhea" id="RHEA:38964"/>
    </physiologicalReaction>
</comment>
<feature type="transmembrane region" description="Helical" evidence="13">
    <location>
        <begin position="531"/>
        <end position="552"/>
    </location>
</feature>
<feature type="transmembrane region" description="Helical" evidence="13">
    <location>
        <begin position="50"/>
        <end position="77"/>
    </location>
</feature>
<evidence type="ECO:0000256" key="13">
    <source>
        <dbReference type="SAM" id="Phobius"/>
    </source>
</evidence>
<reference evidence="16 17" key="1">
    <citation type="journal article" date="2018" name="Nat. Ecol. Evol.">
        <title>Shark genomes provide insights into elasmobranch evolution and the origin of vertebrates.</title>
        <authorList>
            <person name="Hara Y"/>
            <person name="Yamaguchi K"/>
            <person name="Onimaru K"/>
            <person name="Kadota M"/>
            <person name="Koyanagi M"/>
            <person name="Keeley SD"/>
            <person name="Tatsumi K"/>
            <person name="Tanaka K"/>
            <person name="Motone F"/>
            <person name="Kageyama Y"/>
            <person name="Nozu R"/>
            <person name="Adachi N"/>
            <person name="Nishimura O"/>
            <person name="Nakagawa R"/>
            <person name="Tanegashima C"/>
            <person name="Kiyatake I"/>
            <person name="Matsumoto R"/>
            <person name="Murakumo K"/>
            <person name="Nishida K"/>
            <person name="Terakita A"/>
            <person name="Kuratani S"/>
            <person name="Sato K"/>
            <person name="Hyodo S Kuraku.S."/>
        </authorList>
    </citation>
    <scope>NUCLEOTIDE SEQUENCE [LARGE SCALE GENOMIC DNA]</scope>
</reference>
<dbReference type="SUPFAM" id="SSF52540">
    <property type="entry name" value="P-loop containing nucleoside triphosphate hydrolases"/>
    <property type="match status" value="1"/>
</dbReference>
<sequence length="742" mass="83138">MKHKDHRMKLMTEILNGIKVMKFYAWEISFEEQVLGIREQELKVMKKSSYLVAAAIFLVNCTPFMVTLTSFAVYLAVDPKNVLDAEKAFTSISLFNIMRFPLMMLPMLISSLVQAGVSCKRLEKFLGGENLDTSAIRQDPSYESAVSFSDATFSWNKNENPTIKNVTLDIKQGSLVAVVGSVGSGKSSLISALLGEMENVKGFINIKGSFAYVPQQAWIQNDTLQDNILFGLEREESRYQEVLEACALLPDLELLPAGDQTEIGEKGINLSGGQKQRVSLARAAYSAAKIIILDDPLSAVDAHVGKHIFEKVIGPNGLLKDKTRILVTHGVTFLPQTDEIVVLVDGEVSEVGSYQTLKANRGAFAEFLNTYGEGDRNEEGEATVNTVTEEDLTLGDDQGPQADEHPGDALTLTLKRENSERARCRKWSKSSVRRSLKKALRNKDLASEKEGHAAMVKGQRLIEKETVETGKNILRVPMLFFDTTPTGRIVNRFSKDIYTIDETIPMSFRGVLACFFGVIGTLFVICLATPYFTIVIVPLAILYYFIQTFYVVTSRQLRRLDSVTRSPIYSHFGETVTGLPIIRAYGHQARFLETNEQIINGNQKCVFPWIVANRWLAIRLESVGNLVVFFAALFSVLARGSLDSGLVGLSISYALNVTQALNWLVRQTAELETNIVSVERVSEYTKLDNEARWVTDHRPEKGWPDQGEIKFLDYQARYRPELDLVLRGLTCEFRRNEKVKRK</sequence>
<comment type="similarity">
    <text evidence="2">Belongs to the ABC transporter superfamily. ABCC family. Conjugate transporter (TC 3.A.1.208) subfamily.</text>
</comment>
<keyword evidence="3" id="KW-0813">Transport</keyword>
<dbReference type="GO" id="GO:0005524">
    <property type="term" value="F:ATP binding"/>
    <property type="evidence" value="ECO:0007669"/>
    <property type="project" value="UniProtKB-KW"/>
</dbReference>
<dbReference type="PANTHER" id="PTHR24223:SF176">
    <property type="entry name" value="ATP-BINDING CASSETTE SUB-FAMILY C MEMBER 2"/>
    <property type="match status" value="1"/>
</dbReference>
<evidence type="ECO:0000259" key="14">
    <source>
        <dbReference type="PROSITE" id="PS50893"/>
    </source>
</evidence>
<keyword evidence="6" id="KW-0547">Nucleotide-binding</keyword>
<evidence type="ECO:0000256" key="9">
    <source>
        <dbReference type="ARBA" id="ARBA00022989"/>
    </source>
</evidence>
<evidence type="ECO:0000313" key="16">
    <source>
        <dbReference type="EMBL" id="GCB75002.1"/>
    </source>
</evidence>
<proteinExistence type="inferred from homology"/>
<evidence type="ECO:0000256" key="2">
    <source>
        <dbReference type="ARBA" id="ARBA00009726"/>
    </source>
</evidence>
<dbReference type="PROSITE" id="PS50929">
    <property type="entry name" value="ABC_TM1F"/>
    <property type="match status" value="2"/>
</dbReference>
<dbReference type="STRING" id="75743.A0A401PPE7"/>
<dbReference type="Pfam" id="PF00664">
    <property type="entry name" value="ABC_membrane"/>
    <property type="match status" value="2"/>
</dbReference>
<dbReference type="SMART" id="SM00382">
    <property type="entry name" value="AAA"/>
    <property type="match status" value="1"/>
</dbReference>
<comment type="caution">
    <text evidence="16">The sequence shown here is derived from an EMBL/GenBank/DDBJ whole genome shotgun (WGS) entry which is preliminary data.</text>
</comment>
<dbReference type="InterPro" id="IPR027417">
    <property type="entry name" value="P-loop_NTPase"/>
</dbReference>
<dbReference type="GO" id="GO:0016324">
    <property type="term" value="C:apical plasma membrane"/>
    <property type="evidence" value="ECO:0007669"/>
    <property type="project" value="TreeGrafter"/>
</dbReference>
<dbReference type="GO" id="GO:0015431">
    <property type="term" value="F:ABC-type glutathione S-conjugate transporter activity"/>
    <property type="evidence" value="ECO:0007669"/>
    <property type="project" value="UniProtKB-EC"/>
</dbReference>
<evidence type="ECO:0000256" key="4">
    <source>
        <dbReference type="ARBA" id="ARBA00022692"/>
    </source>
</evidence>
<evidence type="ECO:0000256" key="3">
    <source>
        <dbReference type="ARBA" id="ARBA00022448"/>
    </source>
</evidence>
<protein>
    <recommendedName>
        <fullName evidence="11">ABC-type glutathione-S-conjugate transporter</fullName>
        <ecNumber evidence="11">7.6.2.3</ecNumber>
    </recommendedName>
</protein>
<dbReference type="InterPro" id="IPR011527">
    <property type="entry name" value="ABC1_TM_dom"/>
</dbReference>
<evidence type="ECO:0000256" key="12">
    <source>
        <dbReference type="ARBA" id="ARBA00047523"/>
    </source>
</evidence>
<keyword evidence="4 13" id="KW-0812">Transmembrane</keyword>
<dbReference type="InterPro" id="IPR050173">
    <property type="entry name" value="ABC_transporter_C-like"/>
</dbReference>
<feature type="transmembrane region" description="Helical" evidence="13">
    <location>
        <begin position="97"/>
        <end position="117"/>
    </location>
</feature>
<dbReference type="InterPro" id="IPR003439">
    <property type="entry name" value="ABC_transporter-like_ATP-bd"/>
</dbReference>
<dbReference type="InterPro" id="IPR036640">
    <property type="entry name" value="ABC1_TM_sf"/>
</dbReference>
<organism evidence="16 17">
    <name type="scientific">Scyliorhinus torazame</name>
    <name type="common">Cloudy catshark</name>
    <name type="synonym">Catulus torazame</name>
    <dbReference type="NCBI Taxonomy" id="75743"/>
    <lineage>
        <taxon>Eukaryota</taxon>
        <taxon>Metazoa</taxon>
        <taxon>Chordata</taxon>
        <taxon>Craniata</taxon>
        <taxon>Vertebrata</taxon>
        <taxon>Chondrichthyes</taxon>
        <taxon>Elasmobranchii</taxon>
        <taxon>Galeomorphii</taxon>
        <taxon>Galeoidea</taxon>
        <taxon>Carcharhiniformes</taxon>
        <taxon>Scyliorhinidae</taxon>
        <taxon>Scyliorhinus</taxon>
    </lineage>
</organism>
<dbReference type="EC" id="7.6.2.3" evidence="11"/>
<dbReference type="FunFam" id="3.40.50.300:FF:000293">
    <property type="entry name" value="ATP binding cassette subfamily C member 1"/>
    <property type="match status" value="1"/>
</dbReference>
<dbReference type="AlphaFoldDB" id="A0A401PPE7"/>
<keyword evidence="9 13" id="KW-1133">Transmembrane helix</keyword>
<dbReference type="FunFam" id="1.20.1560.10:FF:000001">
    <property type="entry name" value="ATP-binding cassette subfamily C member 1"/>
    <property type="match status" value="1"/>
</dbReference>
<dbReference type="Gene3D" id="1.20.1560.10">
    <property type="entry name" value="ABC transporter type 1, transmembrane domain"/>
    <property type="match status" value="2"/>
</dbReference>
<keyword evidence="10 13" id="KW-0472">Membrane</keyword>
<dbReference type="CDD" id="cd03250">
    <property type="entry name" value="ABCC_MRP_domain1"/>
    <property type="match status" value="1"/>
</dbReference>
<feature type="transmembrane region" description="Helical" evidence="13">
    <location>
        <begin position="506"/>
        <end position="525"/>
    </location>
</feature>
<evidence type="ECO:0000313" key="17">
    <source>
        <dbReference type="Proteomes" id="UP000288216"/>
    </source>
</evidence>
<evidence type="ECO:0000259" key="15">
    <source>
        <dbReference type="PROSITE" id="PS50929"/>
    </source>
</evidence>
<evidence type="ECO:0000256" key="6">
    <source>
        <dbReference type="ARBA" id="ARBA00022741"/>
    </source>
</evidence>
<evidence type="ECO:0000256" key="1">
    <source>
        <dbReference type="ARBA" id="ARBA00004127"/>
    </source>
</evidence>
<feature type="domain" description="ABC transmembrane type-1" evidence="15">
    <location>
        <begin position="471"/>
        <end position="673"/>
    </location>
</feature>
<dbReference type="OMA" id="EYAICET"/>
<dbReference type="Proteomes" id="UP000288216">
    <property type="component" value="Unassembled WGS sequence"/>
</dbReference>
<dbReference type="Gene3D" id="3.40.50.300">
    <property type="entry name" value="P-loop containing nucleotide triphosphate hydrolases"/>
    <property type="match status" value="1"/>
</dbReference>
<comment type="subcellular location">
    <subcellularLocation>
        <location evidence="1">Endomembrane system</location>
        <topology evidence="1">Multi-pass membrane protein</topology>
    </subcellularLocation>
</comment>
<keyword evidence="5" id="KW-0677">Repeat</keyword>
<evidence type="ECO:0000256" key="8">
    <source>
        <dbReference type="ARBA" id="ARBA00022967"/>
    </source>
</evidence>
<dbReference type="PROSITE" id="PS00211">
    <property type="entry name" value="ABC_TRANSPORTER_1"/>
    <property type="match status" value="1"/>
</dbReference>
<keyword evidence="17" id="KW-1185">Reference proteome</keyword>
<keyword evidence="8" id="KW-1278">Translocase</keyword>
<dbReference type="OrthoDB" id="6500128at2759"/>
<accession>A0A401PPE7</accession>
<evidence type="ECO:0000256" key="7">
    <source>
        <dbReference type="ARBA" id="ARBA00022840"/>
    </source>
</evidence>
<dbReference type="PROSITE" id="PS50893">
    <property type="entry name" value="ABC_TRANSPORTER_2"/>
    <property type="match status" value="1"/>
</dbReference>
<evidence type="ECO:0000256" key="11">
    <source>
        <dbReference type="ARBA" id="ARBA00024220"/>
    </source>
</evidence>
<dbReference type="Pfam" id="PF00005">
    <property type="entry name" value="ABC_tran"/>
    <property type="match status" value="1"/>
</dbReference>
<dbReference type="EMBL" id="BFAA01014931">
    <property type="protein sequence ID" value="GCB75002.1"/>
    <property type="molecule type" value="Genomic_DNA"/>
</dbReference>
<feature type="domain" description="ABC transporter" evidence="14">
    <location>
        <begin position="146"/>
        <end position="370"/>
    </location>
</feature>
<gene>
    <name evidence="16" type="ORF">scyTo_0019708</name>
</gene>
<dbReference type="PANTHER" id="PTHR24223">
    <property type="entry name" value="ATP-BINDING CASSETTE SUB-FAMILY C"/>
    <property type="match status" value="1"/>
</dbReference>
<evidence type="ECO:0000256" key="10">
    <source>
        <dbReference type="ARBA" id="ARBA00023136"/>
    </source>
</evidence>
<evidence type="ECO:0000256" key="5">
    <source>
        <dbReference type="ARBA" id="ARBA00022737"/>
    </source>
</evidence>
<dbReference type="CDD" id="cd18603">
    <property type="entry name" value="ABC_6TM_MRP1_2_3_6_D2_like"/>
    <property type="match status" value="1"/>
</dbReference>
<name>A0A401PPE7_SCYTO</name>
<dbReference type="SUPFAM" id="SSF90123">
    <property type="entry name" value="ABC transporter transmembrane region"/>
    <property type="match status" value="2"/>
</dbReference>
<feature type="domain" description="ABC transmembrane type-1" evidence="15">
    <location>
        <begin position="1"/>
        <end position="114"/>
    </location>
</feature>
<dbReference type="GO" id="GO:0016887">
    <property type="term" value="F:ATP hydrolysis activity"/>
    <property type="evidence" value="ECO:0007669"/>
    <property type="project" value="InterPro"/>
</dbReference>
<dbReference type="InterPro" id="IPR017871">
    <property type="entry name" value="ABC_transporter-like_CS"/>
</dbReference>
<keyword evidence="7" id="KW-0067">ATP-binding</keyword>
<dbReference type="InterPro" id="IPR003593">
    <property type="entry name" value="AAA+_ATPase"/>
</dbReference>